<dbReference type="Gene3D" id="2.60.200.20">
    <property type="match status" value="1"/>
</dbReference>
<keyword evidence="4" id="KW-0539">Nucleus</keyword>
<feature type="region of interest" description="Disordered" evidence="6">
    <location>
        <begin position="439"/>
        <end position="593"/>
    </location>
</feature>
<comment type="similarity">
    <text evidence="5">Belongs to the Nibrin family.</text>
</comment>
<evidence type="ECO:0000256" key="3">
    <source>
        <dbReference type="ARBA" id="ARBA00023204"/>
    </source>
</evidence>
<comment type="caution">
    <text evidence="8">The sequence shown here is derived from an EMBL/GenBank/DDBJ whole genome shotgun (WGS) entry which is preliminary data.</text>
</comment>
<dbReference type="AlphaFoldDB" id="A0A5M8PNJ8"/>
<accession>A0A5M8PNJ8</accession>
<feature type="region of interest" description="Disordered" evidence="6">
    <location>
        <begin position="374"/>
        <end position="420"/>
    </location>
</feature>
<dbReference type="SMART" id="SM00240">
    <property type="entry name" value="FHA"/>
    <property type="match status" value="1"/>
</dbReference>
<dbReference type="InterPro" id="IPR043014">
    <property type="entry name" value="Nibrin_BRCT2_sf"/>
</dbReference>
<feature type="compositionally biased region" description="Basic and acidic residues" evidence="6">
    <location>
        <begin position="728"/>
        <end position="745"/>
    </location>
</feature>
<comment type="subcellular location">
    <subcellularLocation>
        <location evidence="1">Nucleus</location>
    </subcellularLocation>
</comment>
<reference evidence="8 9" key="1">
    <citation type="submission" date="2019-09" db="EMBL/GenBank/DDBJ databases">
        <title>The hologenome of the rock-dwelling lichen Lasallia pustulata.</title>
        <authorList>
            <person name="Greshake Tzovaras B."/>
            <person name="Segers F."/>
            <person name="Bicker A."/>
            <person name="Dal Grande F."/>
            <person name="Otte J."/>
            <person name="Hankeln T."/>
            <person name="Schmitt I."/>
            <person name="Ebersberger I."/>
        </authorList>
    </citation>
    <scope>NUCLEOTIDE SEQUENCE [LARGE SCALE GENOMIC DNA]</scope>
    <source>
        <strain evidence="8">A1-1</strain>
    </source>
</reference>
<organism evidence="8 9">
    <name type="scientific">Lasallia pustulata</name>
    <dbReference type="NCBI Taxonomy" id="136370"/>
    <lineage>
        <taxon>Eukaryota</taxon>
        <taxon>Fungi</taxon>
        <taxon>Dikarya</taxon>
        <taxon>Ascomycota</taxon>
        <taxon>Pezizomycotina</taxon>
        <taxon>Lecanoromycetes</taxon>
        <taxon>OSLEUM clade</taxon>
        <taxon>Umbilicariomycetidae</taxon>
        <taxon>Umbilicariales</taxon>
        <taxon>Umbilicariaceae</taxon>
        <taxon>Lasallia</taxon>
    </lineage>
</organism>
<dbReference type="Proteomes" id="UP000324767">
    <property type="component" value="Unassembled WGS sequence"/>
</dbReference>
<feature type="compositionally biased region" description="Basic and acidic residues" evidence="6">
    <location>
        <begin position="546"/>
        <end position="593"/>
    </location>
</feature>
<dbReference type="InterPro" id="IPR000253">
    <property type="entry name" value="FHA_dom"/>
</dbReference>
<feature type="compositionally biased region" description="Gly residues" evidence="6">
    <location>
        <begin position="752"/>
        <end position="764"/>
    </location>
</feature>
<feature type="compositionally biased region" description="Basic and acidic residues" evidence="6">
    <location>
        <begin position="523"/>
        <end position="532"/>
    </location>
</feature>
<evidence type="ECO:0000313" key="9">
    <source>
        <dbReference type="Proteomes" id="UP000324767"/>
    </source>
</evidence>
<dbReference type="SUPFAM" id="SSF49879">
    <property type="entry name" value="SMAD/FHA domain"/>
    <property type="match status" value="1"/>
</dbReference>
<evidence type="ECO:0000256" key="1">
    <source>
        <dbReference type="ARBA" id="ARBA00004123"/>
    </source>
</evidence>
<dbReference type="GO" id="GO:0007095">
    <property type="term" value="P:mitotic G2 DNA damage checkpoint signaling"/>
    <property type="evidence" value="ECO:0007669"/>
    <property type="project" value="InterPro"/>
</dbReference>
<feature type="domain" description="FHA" evidence="7">
    <location>
        <begin position="24"/>
        <end position="91"/>
    </location>
</feature>
<dbReference type="OrthoDB" id="552194at2759"/>
<evidence type="ECO:0000259" key="7">
    <source>
        <dbReference type="PROSITE" id="PS50006"/>
    </source>
</evidence>
<feature type="compositionally biased region" description="Polar residues" evidence="6">
    <location>
        <begin position="692"/>
        <end position="707"/>
    </location>
</feature>
<sequence length="810" mass="90526">MWILECDGKIFQGKRIWLRPGKKYLFGRTKQEGGRFAGRFVIDHKSVSRKHLTLSVSSVKPGEGSLVHTRSEITLEDEDTKFGTTVDGEKVRGKGETQVLKSDKHFFKLGSFEGLFTITWQPVVLSFSFSGKELKGGKDPLIPIRSRLEDLDIKAIIPYIIDKTTHVVASKRNTAKGLQALINGRYIVTDSFVDAVVYATTPGDLDEPESLSPLEEDFDANWPNALQHLPPRSKEPSQRPSEFFTPNPERVNVFEGYTFIFCDKTQFDTLQAPITNGSGKALLLTLNIGKTTAEEIVRYVKNVAGEKGLGEFEDGSEGKGVVIVRFRGSKDAQDWAIDLGNQVALALDQRLIEQSEFLDAILTNDASILRRPLPEEEDEGVAAPPPTAASVQSHPVVSNDTPPSAQPEVSQPPTRRVRPRGTIAPLFRGFEDGFDVSSFPTPARKLEDVSQMDSLGTGGRSQRDSHGVSFLDSQMDVDPQDAEDEKTSVKNPRKRPQPLSDQENEDEMVDSLLPAAAAMKRRRLEEQEEAQRKGLSSEPSFGKSQKKPEEPVKKRQPKKEINIKEVVRERREAEEEAARRDEESLKETGDGMAIEKMKNLAVVEEMEIPDRRNRPLRAQGNGDSNTRWDERWNGRKNFKKFRRRGDSLDPRRGQSVIVPLEEVKKKDFGIGDEYWLESDKSKKKKKEKERASQSQNTPFATAASQQAREVKALHEDGDADLPEVVDAEAPRTTRLMDRERERESQAEESGDVGSGVGVGSGSRNGSGKRKAPAGQVGRGAAAAKRQKVFAVREEESESEDELKFRLKRRR</sequence>
<evidence type="ECO:0000256" key="4">
    <source>
        <dbReference type="ARBA" id="ARBA00023242"/>
    </source>
</evidence>
<dbReference type="InterPro" id="IPR040227">
    <property type="entry name" value="Nibrin-rel"/>
</dbReference>
<dbReference type="InterPro" id="IPR032429">
    <property type="entry name" value="Nibrin_BRCT2"/>
</dbReference>
<proteinExistence type="inferred from homology"/>
<feature type="compositionally biased region" description="Acidic residues" evidence="6">
    <location>
        <begin position="717"/>
        <end position="726"/>
    </location>
</feature>
<dbReference type="Gene3D" id="3.40.50.10980">
    <property type="entry name" value="Nibrin, BRCT2 domain"/>
    <property type="match status" value="1"/>
</dbReference>
<feature type="compositionally biased region" description="Polar residues" evidence="6">
    <location>
        <begin position="389"/>
        <end position="413"/>
    </location>
</feature>
<feature type="region of interest" description="Disordered" evidence="6">
    <location>
        <begin position="674"/>
        <end position="810"/>
    </location>
</feature>
<dbReference type="GO" id="GO:0030870">
    <property type="term" value="C:Mre11 complex"/>
    <property type="evidence" value="ECO:0007669"/>
    <property type="project" value="InterPro"/>
</dbReference>
<dbReference type="Pfam" id="PF00498">
    <property type="entry name" value="FHA"/>
    <property type="match status" value="1"/>
</dbReference>
<dbReference type="PANTHER" id="PTHR12162">
    <property type="entry name" value="NIBRIN-RELATED"/>
    <property type="match status" value="1"/>
</dbReference>
<dbReference type="PANTHER" id="PTHR12162:SF0">
    <property type="entry name" value="NIBRIN"/>
    <property type="match status" value="1"/>
</dbReference>
<evidence type="ECO:0000256" key="6">
    <source>
        <dbReference type="SAM" id="MobiDB-lite"/>
    </source>
</evidence>
<dbReference type="EMBL" id="VXIT01000009">
    <property type="protein sequence ID" value="KAA6410520.1"/>
    <property type="molecule type" value="Genomic_DNA"/>
</dbReference>
<protein>
    <submittedName>
        <fullName evidence="8">DNA damage response</fullName>
    </submittedName>
</protein>
<dbReference type="PROSITE" id="PS50006">
    <property type="entry name" value="FHA_DOMAIN"/>
    <property type="match status" value="1"/>
</dbReference>
<feature type="region of interest" description="Disordered" evidence="6">
    <location>
        <begin position="611"/>
        <end position="631"/>
    </location>
</feature>
<evidence type="ECO:0000256" key="2">
    <source>
        <dbReference type="ARBA" id="ARBA00022763"/>
    </source>
</evidence>
<gene>
    <name evidence="8" type="ORF">FRX48_05942</name>
</gene>
<dbReference type="Pfam" id="PF16508">
    <property type="entry name" value="NIBRIN_BRCT_II"/>
    <property type="match status" value="1"/>
</dbReference>
<dbReference type="InterPro" id="IPR008984">
    <property type="entry name" value="SMAD_FHA_dom_sf"/>
</dbReference>
<keyword evidence="2" id="KW-0227">DNA damage</keyword>
<name>A0A5M8PNJ8_9LECA</name>
<dbReference type="CDD" id="cd22667">
    <property type="entry name" value="FHA_NBN"/>
    <property type="match status" value="1"/>
</dbReference>
<dbReference type="GO" id="GO:0003684">
    <property type="term" value="F:damaged DNA binding"/>
    <property type="evidence" value="ECO:0007669"/>
    <property type="project" value="TreeGrafter"/>
</dbReference>
<feature type="region of interest" description="Disordered" evidence="6">
    <location>
        <begin position="223"/>
        <end position="245"/>
    </location>
</feature>
<evidence type="ECO:0000256" key="5">
    <source>
        <dbReference type="ARBA" id="ARBA00044757"/>
    </source>
</evidence>
<evidence type="ECO:0000313" key="8">
    <source>
        <dbReference type="EMBL" id="KAA6410520.1"/>
    </source>
</evidence>
<dbReference type="GO" id="GO:0000724">
    <property type="term" value="P:double-strand break repair via homologous recombination"/>
    <property type="evidence" value="ECO:0007669"/>
    <property type="project" value="TreeGrafter"/>
</dbReference>
<keyword evidence="3" id="KW-0234">DNA repair</keyword>